<dbReference type="KEGG" id="cthu:HUR95_08950"/>
<dbReference type="InterPro" id="IPR029001">
    <property type="entry name" value="ITPase-like_fam"/>
</dbReference>
<evidence type="ECO:0000256" key="4">
    <source>
        <dbReference type="ARBA" id="ARBA00022741"/>
    </source>
</evidence>
<dbReference type="GO" id="GO:0103023">
    <property type="term" value="F:ITPase activity"/>
    <property type="evidence" value="ECO:0007669"/>
    <property type="project" value="UniProtKB-EC"/>
</dbReference>
<evidence type="ECO:0000256" key="2">
    <source>
        <dbReference type="ARBA" id="ARBA00001946"/>
    </source>
</evidence>
<keyword evidence="3" id="KW-0479">Metal-binding</keyword>
<dbReference type="GO" id="GO:0009117">
    <property type="term" value="P:nucleotide metabolic process"/>
    <property type="evidence" value="ECO:0007669"/>
    <property type="project" value="UniProtKB-KW"/>
</dbReference>
<name>F5L553_CALTT</name>
<evidence type="ECO:0000256" key="6">
    <source>
        <dbReference type="ARBA" id="ARBA00022842"/>
    </source>
</evidence>
<reference evidence="14 16" key="2">
    <citation type="journal article" date="2020" name="Extremophiles">
        <title>Genomic analysis of Caldalkalibacillus thermarum TA2.A1 reveals aerobic alkaliphilic metabolism and evolutionary hallmarks linking alkaliphilic bacteria and plant life.</title>
        <authorList>
            <person name="de Jong S.I."/>
            <person name="van den Broek M.A."/>
            <person name="Merkel A.Y."/>
            <person name="de la Torre Cortes P."/>
            <person name="Kalamorz F."/>
            <person name="Cook G.M."/>
            <person name="van Loosdrecht M.C.M."/>
            <person name="McMillan D.G.G."/>
        </authorList>
    </citation>
    <scope>NUCLEOTIDE SEQUENCE [LARGE SCALE GENOMIC DNA]</scope>
    <source>
        <strain evidence="14 16">TA2.A1</strain>
    </source>
</reference>
<keyword evidence="8" id="KW-0464">Manganese</keyword>
<evidence type="ECO:0000256" key="1">
    <source>
        <dbReference type="ARBA" id="ARBA00001936"/>
    </source>
</evidence>
<proteinExistence type="predicted"/>
<dbReference type="SUPFAM" id="SSF52972">
    <property type="entry name" value="ITPase-like"/>
    <property type="match status" value="1"/>
</dbReference>
<evidence type="ECO:0000313" key="14">
    <source>
        <dbReference type="EMBL" id="QZT32536.1"/>
    </source>
</evidence>
<comment type="cofactor">
    <cofactor evidence="1">
        <name>Mn(2+)</name>
        <dbReference type="ChEBI" id="CHEBI:29035"/>
    </cofactor>
</comment>
<dbReference type="InterPro" id="IPR026533">
    <property type="entry name" value="NTPase/PRRC1"/>
</dbReference>
<dbReference type="PANTHER" id="PTHR34699">
    <property type="match status" value="1"/>
</dbReference>
<evidence type="ECO:0000313" key="15">
    <source>
        <dbReference type="Proteomes" id="UP000010716"/>
    </source>
</evidence>
<dbReference type="GO" id="GO:0046872">
    <property type="term" value="F:metal ion binding"/>
    <property type="evidence" value="ECO:0007669"/>
    <property type="project" value="UniProtKB-KW"/>
</dbReference>
<protein>
    <recommendedName>
        <fullName evidence="9">inosine/xanthosine triphosphatase</fullName>
        <ecNumber evidence="9">3.6.1.73</ecNumber>
    </recommendedName>
</protein>
<comment type="catalytic activity">
    <reaction evidence="11">
        <text>XTP + H2O = XDP + phosphate + H(+)</text>
        <dbReference type="Rhea" id="RHEA:28406"/>
        <dbReference type="ChEBI" id="CHEBI:15377"/>
        <dbReference type="ChEBI" id="CHEBI:15378"/>
        <dbReference type="ChEBI" id="CHEBI:43474"/>
        <dbReference type="ChEBI" id="CHEBI:59884"/>
        <dbReference type="ChEBI" id="CHEBI:61314"/>
        <dbReference type="EC" id="3.6.1.73"/>
    </reaction>
</comment>
<keyword evidence="16" id="KW-1185">Reference proteome</keyword>
<dbReference type="EMBL" id="AFCE01000099">
    <property type="protein sequence ID" value="EGL83520.1"/>
    <property type="molecule type" value="Genomic_DNA"/>
</dbReference>
<dbReference type="RefSeq" id="WP_007503547.1">
    <property type="nucleotide sequence ID" value="NZ_AFCE01000099.1"/>
</dbReference>
<dbReference type="AlphaFoldDB" id="F5L553"/>
<evidence type="ECO:0000256" key="8">
    <source>
        <dbReference type="ARBA" id="ARBA00023211"/>
    </source>
</evidence>
<gene>
    <name evidence="13" type="ORF">CathTA2_0916</name>
    <name evidence="14" type="ORF">HUR95_08950</name>
</gene>
<evidence type="ECO:0000256" key="9">
    <source>
        <dbReference type="ARBA" id="ARBA00038901"/>
    </source>
</evidence>
<dbReference type="GO" id="GO:0000166">
    <property type="term" value="F:nucleotide binding"/>
    <property type="evidence" value="ECO:0007669"/>
    <property type="project" value="UniProtKB-KW"/>
</dbReference>
<evidence type="ECO:0000256" key="10">
    <source>
        <dbReference type="ARBA" id="ARBA00048174"/>
    </source>
</evidence>
<evidence type="ECO:0000256" key="11">
    <source>
        <dbReference type="ARBA" id="ARBA00048781"/>
    </source>
</evidence>
<dbReference type="Proteomes" id="UP000825179">
    <property type="component" value="Chromosome"/>
</dbReference>
<evidence type="ECO:0000259" key="12">
    <source>
        <dbReference type="Pfam" id="PF01931"/>
    </source>
</evidence>
<dbReference type="EC" id="3.6.1.73" evidence="9"/>
<reference evidence="13 15" key="1">
    <citation type="journal article" date="2011" name="J. Bacteriol.">
        <title>Draft genome sequence of the thermoalkaliphilic Caldalkalibacillus thermarum strain TA2.A1.</title>
        <authorList>
            <person name="Kalamorz F."/>
            <person name="Keis S."/>
            <person name="McMillan D.G."/>
            <person name="Olsson K."/>
            <person name="Stanton J.A."/>
            <person name="Stockwell P."/>
            <person name="Black M.A."/>
            <person name="Klingeman D.M."/>
            <person name="Land M.L."/>
            <person name="Han C.S."/>
            <person name="Martin S.L."/>
            <person name="Becher S.A."/>
            <person name="Peddie C.J."/>
            <person name="Morgan H.W."/>
            <person name="Matthies D."/>
            <person name="Preiss L."/>
            <person name="Meier T."/>
            <person name="Brown S.D."/>
            <person name="Cook G.M."/>
        </authorList>
    </citation>
    <scope>NUCLEOTIDE SEQUENCE [LARGE SCALE GENOMIC DNA]</scope>
    <source>
        <strain evidence="13 15">TA2.A1</strain>
    </source>
</reference>
<evidence type="ECO:0000313" key="16">
    <source>
        <dbReference type="Proteomes" id="UP000825179"/>
    </source>
</evidence>
<keyword evidence="6" id="KW-0460">Magnesium</keyword>
<dbReference type="OrthoDB" id="164951at2"/>
<keyword evidence="4" id="KW-0547">Nucleotide-binding</keyword>
<dbReference type="Proteomes" id="UP000010716">
    <property type="component" value="Unassembled WGS sequence"/>
</dbReference>
<evidence type="ECO:0000313" key="13">
    <source>
        <dbReference type="EMBL" id="EGL83520.1"/>
    </source>
</evidence>
<keyword evidence="7" id="KW-0546">Nucleotide metabolism</keyword>
<accession>F5L553</accession>
<evidence type="ECO:0000256" key="5">
    <source>
        <dbReference type="ARBA" id="ARBA00022801"/>
    </source>
</evidence>
<dbReference type="EMBL" id="CP082237">
    <property type="protein sequence ID" value="QZT32536.1"/>
    <property type="molecule type" value="Genomic_DNA"/>
</dbReference>
<dbReference type="Gene3D" id="3.90.950.10">
    <property type="match status" value="1"/>
</dbReference>
<evidence type="ECO:0000256" key="3">
    <source>
        <dbReference type="ARBA" id="ARBA00022723"/>
    </source>
</evidence>
<feature type="domain" description="Non-canonical purine NTP phosphatase/PRRC1" evidence="12">
    <location>
        <begin position="10"/>
        <end position="179"/>
    </location>
</feature>
<sequence>MLSNSVIYVGSENPAKIKAVEMAVAHINRLEKERCGNAFTLEGIRVQGHAVSSGVSAQPRSDEETIQGALNRCRALKRKAPAAVCIGLEGGVQESSYGLLLTNWGALIDEAGQTYIAGGLRIPLPPEIAEAVRKGQELGTVIDRYAHQTNVRQKEGAIGILTQGYIDRSQLFRDIVLLLFGQMKHYSAAKI</sequence>
<dbReference type="Pfam" id="PF01931">
    <property type="entry name" value="NTPase_I-T"/>
    <property type="match status" value="1"/>
</dbReference>
<comment type="catalytic activity">
    <reaction evidence="10">
        <text>ITP + H2O = IDP + phosphate + H(+)</text>
        <dbReference type="Rhea" id="RHEA:28330"/>
        <dbReference type="ChEBI" id="CHEBI:15377"/>
        <dbReference type="ChEBI" id="CHEBI:15378"/>
        <dbReference type="ChEBI" id="CHEBI:43474"/>
        <dbReference type="ChEBI" id="CHEBI:58280"/>
        <dbReference type="ChEBI" id="CHEBI:61402"/>
        <dbReference type="EC" id="3.6.1.73"/>
    </reaction>
</comment>
<comment type="cofactor">
    <cofactor evidence="2">
        <name>Mg(2+)</name>
        <dbReference type="ChEBI" id="CHEBI:18420"/>
    </cofactor>
</comment>
<evidence type="ECO:0000256" key="7">
    <source>
        <dbReference type="ARBA" id="ARBA00023080"/>
    </source>
</evidence>
<reference evidence="14" key="3">
    <citation type="submission" date="2021-08" db="EMBL/GenBank/DDBJ databases">
        <authorList>
            <person name="de Jong S."/>
            <person name="van den Broek M."/>
            <person name="Merkel A."/>
            <person name="de la Torre Cortes P."/>
            <person name="Kalamorz F."/>
            <person name="Cook G."/>
            <person name="van Loosdrecht M."/>
            <person name="McMillan D."/>
        </authorList>
    </citation>
    <scope>NUCLEOTIDE SEQUENCE</scope>
    <source>
        <strain evidence="14">TA2.A1</strain>
    </source>
</reference>
<organism evidence="13 15">
    <name type="scientific">Caldalkalibacillus thermarum (strain TA2.A1)</name>
    <dbReference type="NCBI Taxonomy" id="986075"/>
    <lineage>
        <taxon>Bacteria</taxon>
        <taxon>Bacillati</taxon>
        <taxon>Bacillota</taxon>
        <taxon>Bacilli</taxon>
        <taxon>Bacillales</taxon>
        <taxon>Bacillaceae</taxon>
        <taxon>Caldalkalibacillus</taxon>
    </lineage>
</organism>
<keyword evidence="5" id="KW-0378">Hydrolase</keyword>
<dbReference type="PANTHER" id="PTHR34699:SF2">
    <property type="entry name" value="NON-CANONICAL PURINE NTP PHOSPHATASE_PRRC1 DOMAIN-CONTAINING PROTEIN"/>
    <property type="match status" value="1"/>
</dbReference>
<dbReference type="eggNOG" id="COG1986">
    <property type="taxonomic scope" value="Bacteria"/>
</dbReference>
<dbReference type="InterPro" id="IPR050299">
    <property type="entry name" value="YjjX_NTPase"/>
</dbReference>